<accession>A0ABP0QDP3</accession>
<feature type="region of interest" description="Disordered" evidence="1">
    <location>
        <begin position="583"/>
        <end position="605"/>
    </location>
</feature>
<feature type="compositionally biased region" description="Basic and acidic residues" evidence="1">
    <location>
        <begin position="492"/>
        <end position="526"/>
    </location>
</feature>
<keyword evidence="3" id="KW-1185">Reference proteome</keyword>
<feature type="region of interest" description="Disordered" evidence="1">
    <location>
        <begin position="324"/>
        <end position="343"/>
    </location>
</feature>
<feature type="region of interest" description="Disordered" evidence="1">
    <location>
        <begin position="379"/>
        <end position="408"/>
    </location>
</feature>
<reference evidence="2 3" key="1">
    <citation type="submission" date="2024-02" db="EMBL/GenBank/DDBJ databases">
        <authorList>
            <person name="Chen Y."/>
            <person name="Shah S."/>
            <person name="Dougan E. K."/>
            <person name="Thang M."/>
            <person name="Chan C."/>
        </authorList>
    </citation>
    <scope>NUCLEOTIDE SEQUENCE [LARGE SCALE GENOMIC DNA]</scope>
</reference>
<evidence type="ECO:0000313" key="2">
    <source>
        <dbReference type="EMBL" id="CAK9086124.1"/>
    </source>
</evidence>
<comment type="caution">
    <text evidence="2">The sequence shown here is derived from an EMBL/GenBank/DDBJ whole genome shotgun (WGS) entry which is preliminary data.</text>
</comment>
<gene>
    <name evidence="2" type="ORF">SCF082_LOCUS40753</name>
</gene>
<feature type="compositionally biased region" description="Basic residues" evidence="1">
    <location>
        <begin position="163"/>
        <end position="182"/>
    </location>
</feature>
<feature type="compositionally biased region" description="Polar residues" evidence="1">
    <location>
        <begin position="108"/>
        <end position="125"/>
    </location>
</feature>
<feature type="compositionally biased region" description="Basic residues" evidence="1">
    <location>
        <begin position="455"/>
        <end position="466"/>
    </location>
</feature>
<evidence type="ECO:0000256" key="1">
    <source>
        <dbReference type="SAM" id="MobiDB-lite"/>
    </source>
</evidence>
<feature type="compositionally biased region" description="Basic and acidic residues" evidence="1">
    <location>
        <begin position="394"/>
        <end position="404"/>
    </location>
</feature>
<proteinExistence type="predicted"/>
<dbReference type="EMBL" id="CAXAMM010039396">
    <property type="protein sequence ID" value="CAK9086124.1"/>
    <property type="molecule type" value="Genomic_DNA"/>
</dbReference>
<feature type="region of interest" description="Disordered" evidence="1">
    <location>
        <begin position="492"/>
        <end position="536"/>
    </location>
</feature>
<name>A0ABP0QDP3_9DINO</name>
<organism evidence="2 3">
    <name type="scientific">Durusdinium trenchii</name>
    <dbReference type="NCBI Taxonomy" id="1381693"/>
    <lineage>
        <taxon>Eukaryota</taxon>
        <taxon>Sar</taxon>
        <taxon>Alveolata</taxon>
        <taxon>Dinophyceae</taxon>
        <taxon>Suessiales</taxon>
        <taxon>Symbiodiniaceae</taxon>
        <taxon>Durusdinium</taxon>
    </lineage>
</organism>
<protein>
    <submittedName>
        <fullName evidence="2">Uncharacterized protein</fullName>
    </submittedName>
</protein>
<evidence type="ECO:0000313" key="3">
    <source>
        <dbReference type="Proteomes" id="UP001642464"/>
    </source>
</evidence>
<feature type="compositionally biased region" description="Basic residues" evidence="1">
    <location>
        <begin position="595"/>
        <end position="605"/>
    </location>
</feature>
<sequence length="605" mass="66511">MENTWLVVAYRQRGFMAAGEGQTAEVHLAPLGCNEEHRSGSVEQGQAHDETLPRFCDGATPTTRTNVIERLRSLGRLWGLWRPGKAHRPNKISSLDERNLRTGGIAESQATPSHESGQSAESTGCTKPFPTVPSNRRFAPTCEVMRCGRWCVQGRTKADQKSGIKRNLKSRRSLRSHQRKSANMKTVKGWKTKAVSTDFLPKKAHVSRQAALKHVREVFERFQAQGASPNAAAASALREIAGLAPLASLPSRQDSQMDPQGKMTLLPPTSWGGFEPSEHGADIMSDKAGAADANLPTVAEKTDVMFGAEVDGGFKDSLETVLDTQSTELEPSEAQDSDSNGTRDKAEMCEDIKVSLDTVLDTQSTVEADVAEDLPMPEVKPRCQRQSQGRKAKKLEEHKKEASSHRTCRQRIPPLEHWKNERCVYERKSGSSVPTLAAVVKCPSTEEQVSTGKGKQGKVKQAAGKKRTWHEAIASESLASPSLPSIYDIANKRTRQEAKTSTKQEKEKHEKRDKKEKEKVPHKSKTEVQQSQVTGRGLMGALEAARAEATKMRTIARPFASVGAHCRAKPSLARMAAEAAAAVGNCPTPQEKWSRNRIPRQKSQR</sequence>
<feature type="region of interest" description="Disordered" evidence="1">
    <location>
        <begin position="158"/>
        <end position="188"/>
    </location>
</feature>
<feature type="region of interest" description="Disordered" evidence="1">
    <location>
        <begin position="103"/>
        <end position="128"/>
    </location>
</feature>
<feature type="region of interest" description="Disordered" evidence="1">
    <location>
        <begin position="445"/>
        <end position="466"/>
    </location>
</feature>
<dbReference type="Proteomes" id="UP001642464">
    <property type="component" value="Unassembled WGS sequence"/>
</dbReference>